<organism evidence="1">
    <name type="scientific">Noccaea caerulescens</name>
    <name type="common">Alpine penny-cress</name>
    <name type="synonym">Thlaspi caerulescens</name>
    <dbReference type="NCBI Taxonomy" id="107243"/>
    <lineage>
        <taxon>Eukaryota</taxon>
        <taxon>Viridiplantae</taxon>
        <taxon>Streptophyta</taxon>
        <taxon>Embryophyta</taxon>
        <taxon>Tracheophyta</taxon>
        <taxon>Spermatophyta</taxon>
        <taxon>Magnoliopsida</taxon>
        <taxon>eudicotyledons</taxon>
        <taxon>Gunneridae</taxon>
        <taxon>Pentapetalae</taxon>
        <taxon>rosids</taxon>
        <taxon>malvids</taxon>
        <taxon>Brassicales</taxon>
        <taxon>Brassicaceae</taxon>
        <taxon>Coluteocarpeae</taxon>
        <taxon>Noccaea</taxon>
    </lineage>
</organism>
<gene>
    <name evidence="1" type="ORF">GA_TR3720_c0_g1_i1_g.13131</name>
</gene>
<dbReference type="EMBL" id="GEVI01005812">
    <property type="protein sequence ID" value="JAU26508.1"/>
    <property type="molecule type" value="Transcribed_RNA"/>
</dbReference>
<accession>A0A1J3EBP1</accession>
<name>A0A1J3EBP1_NOCCA</name>
<dbReference type="AlphaFoldDB" id="A0A1J3EBP1"/>
<protein>
    <submittedName>
        <fullName evidence="1">Uncharacterized protein</fullName>
    </submittedName>
</protein>
<proteinExistence type="predicted"/>
<dbReference type="InterPro" id="IPR009568">
    <property type="entry name" value="DUF1184"/>
</dbReference>
<evidence type="ECO:0000313" key="1">
    <source>
        <dbReference type="EMBL" id="JAU26508.1"/>
    </source>
</evidence>
<reference evidence="1" key="1">
    <citation type="submission" date="2016-07" db="EMBL/GenBank/DDBJ databases">
        <title>De novo transcriptome assembly of four accessions of the metal hyperaccumulator plant Noccaea caerulescens.</title>
        <authorList>
            <person name="Blande D."/>
            <person name="Halimaa P."/>
            <person name="Tervahauta A.I."/>
            <person name="Aarts M.G."/>
            <person name="Karenlampi S.O."/>
        </authorList>
    </citation>
    <scope>NUCLEOTIDE SEQUENCE</scope>
</reference>
<sequence length="469" mass="54112">MESKSGSGVIRRKAPSFRYYPYATGSRTGKEKMKKEVVQLGIEFSVCVVESMFLLSDDIRSMLLFCSTFRKRNRESLVVERLLRVIHYVYSKYIKPKKRVYKQDVGKNSFQWELIRTTWMDFTDGIIVLRRLVDLLGRKDASFDDRLLSSAIKQYKQQVLKKLEDKLRSAKDGVSSEVNGFARETIASDISYLWKSLFDEEAGEASATKVMETRIFRDLFQPLFDELTQSTSVVRDFRDVIQPVLGTSESHREIKSMYSPYILGRDFAKQELKEEVVQLGVELSVYVAQSMFLLCDDIRSVLLFCLKLWRDATQYHNRDSLVAERLLRVVHYVYLKDIKPKNGVFKNSGNNSVQWGLMRTTWKYFDDGIEDLDRLVSILRADGELLLIGRELTDSIEEAVKKLEEKLRCVKGVAEANGFARETMESSFLDLWKSVFDKEAKEATETLKVIKNGILSDLFLPLLNEVAAP</sequence>
<dbReference type="Pfam" id="PF06683">
    <property type="entry name" value="DUF1184"/>
    <property type="match status" value="2"/>
</dbReference>